<feature type="transmembrane region" description="Helical" evidence="6">
    <location>
        <begin position="187"/>
        <end position="212"/>
    </location>
</feature>
<dbReference type="PANTHER" id="PTHR15549:SF27">
    <property type="entry name" value="CHITIN-BINDING TYPE-1 DOMAIN-CONTAINING PROTEIN"/>
    <property type="match status" value="1"/>
</dbReference>
<keyword evidence="4 6" id="KW-0472">Membrane</keyword>
<organism evidence="7 8">
    <name type="scientific">Petromyces alliaceus</name>
    <name type="common">Aspergillus alliaceus</name>
    <dbReference type="NCBI Taxonomy" id="209559"/>
    <lineage>
        <taxon>Eukaryota</taxon>
        <taxon>Fungi</taxon>
        <taxon>Dikarya</taxon>
        <taxon>Ascomycota</taxon>
        <taxon>Pezizomycotina</taxon>
        <taxon>Eurotiomycetes</taxon>
        <taxon>Eurotiomycetidae</taxon>
        <taxon>Eurotiales</taxon>
        <taxon>Aspergillaceae</taxon>
        <taxon>Aspergillus</taxon>
        <taxon>Aspergillus subgen. Circumdati</taxon>
    </lineage>
</organism>
<dbReference type="GO" id="GO:0071944">
    <property type="term" value="C:cell periphery"/>
    <property type="evidence" value="ECO:0007669"/>
    <property type="project" value="UniProtKB-ARBA"/>
</dbReference>
<evidence type="ECO:0000256" key="6">
    <source>
        <dbReference type="SAM" id="Phobius"/>
    </source>
</evidence>
<dbReference type="OMA" id="HGPWFPC"/>
<dbReference type="EMBL" id="SPNV01000020">
    <property type="protein sequence ID" value="KAF5865345.1"/>
    <property type="molecule type" value="Genomic_DNA"/>
</dbReference>
<evidence type="ECO:0000256" key="4">
    <source>
        <dbReference type="ARBA" id="ARBA00023136"/>
    </source>
</evidence>
<keyword evidence="2 6" id="KW-0812">Transmembrane</keyword>
<reference evidence="7 8" key="1">
    <citation type="submission" date="2019-04" db="EMBL/GenBank/DDBJ databases">
        <title>Aspergillus burnettii sp. nov., novel species from soil in southeast Queensland.</title>
        <authorList>
            <person name="Gilchrist C.L.M."/>
            <person name="Pitt J.I."/>
            <person name="Lange L."/>
            <person name="Lacey H.J."/>
            <person name="Vuong D."/>
            <person name="Midgley D.J."/>
            <person name="Greenfield P."/>
            <person name="Bradbury M."/>
            <person name="Lacey E."/>
            <person name="Busk P.K."/>
            <person name="Pilgaard B."/>
            <person name="Chooi Y.H."/>
            <person name="Piggott A.M."/>
        </authorList>
    </citation>
    <scope>NUCLEOTIDE SEQUENCE [LARGE SCALE GENOMIC DNA]</scope>
    <source>
        <strain evidence="7 8">FRR 5400</strain>
    </source>
</reference>
<evidence type="ECO:0000313" key="7">
    <source>
        <dbReference type="EMBL" id="KAF5865345.1"/>
    </source>
</evidence>
<sequence>MSTITPNPTLDPEWTPSAYGCRGKGDFWIWDFHADNDRRTVLGGPSQTTNCFPSTWNPASAYGGTKCPAGFTSACRSSGPAVPTTICCPTVYSFSCVDNASSNPHGPWFPCISQYGTSMKRTVTRTDFAMNTITFGEVTQNTNLHLFALGMAIASPTTTATSDPDATSPLPSSTSELSSTSQSSISAGAAAGIGVGSAAGVVLIALLAWYLLRRRRKSADTVAPPVAENPGGFNYGKVMQNSPPPQELHGEEARELPG</sequence>
<comment type="subcellular location">
    <subcellularLocation>
        <location evidence="1">Membrane</location>
        <topology evidence="1">Single-pass membrane protein</topology>
    </subcellularLocation>
</comment>
<dbReference type="PANTHER" id="PTHR15549">
    <property type="entry name" value="PAIRED IMMUNOGLOBULIN-LIKE TYPE 2 RECEPTOR"/>
    <property type="match status" value="1"/>
</dbReference>
<evidence type="ECO:0000256" key="5">
    <source>
        <dbReference type="SAM" id="MobiDB-lite"/>
    </source>
</evidence>
<evidence type="ECO:0000313" key="8">
    <source>
        <dbReference type="Proteomes" id="UP000541154"/>
    </source>
</evidence>
<dbReference type="Proteomes" id="UP000541154">
    <property type="component" value="Unassembled WGS sequence"/>
</dbReference>
<name>A0A5N6FEQ6_PETAA</name>
<dbReference type="AlphaFoldDB" id="A0A5N6FEQ6"/>
<proteinExistence type="predicted"/>
<comment type="caution">
    <text evidence="7">The sequence shown here is derived from an EMBL/GenBank/DDBJ whole genome shotgun (WGS) entry which is preliminary data.</text>
</comment>
<feature type="region of interest" description="Disordered" evidence="5">
    <location>
        <begin position="220"/>
        <end position="258"/>
    </location>
</feature>
<accession>A0A5N6FEQ6</accession>
<accession>A0A8H6AE55</accession>
<keyword evidence="8" id="KW-1185">Reference proteome</keyword>
<feature type="compositionally biased region" description="Basic and acidic residues" evidence="5">
    <location>
        <begin position="248"/>
        <end position="258"/>
    </location>
</feature>
<evidence type="ECO:0000256" key="2">
    <source>
        <dbReference type="ARBA" id="ARBA00022692"/>
    </source>
</evidence>
<keyword evidence="3 6" id="KW-1133">Transmembrane helix</keyword>
<dbReference type="GO" id="GO:0016020">
    <property type="term" value="C:membrane"/>
    <property type="evidence" value="ECO:0007669"/>
    <property type="project" value="UniProtKB-SubCell"/>
</dbReference>
<gene>
    <name evidence="7" type="ORF">ETB97_004155</name>
</gene>
<protein>
    <submittedName>
        <fullName evidence="7">Uncharacterized protein</fullName>
    </submittedName>
</protein>
<evidence type="ECO:0000256" key="1">
    <source>
        <dbReference type="ARBA" id="ARBA00004167"/>
    </source>
</evidence>
<dbReference type="InterPro" id="IPR051694">
    <property type="entry name" value="Immunoregulatory_rcpt-like"/>
</dbReference>
<feature type="region of interest" description="Disordered" evidence="5">
    <location>
        <begin position="158"/>
        <end position="180"/>
    </location>
</feature>
<evidence type="ECO:0000256" key="3">
    <source>
        <dbReference type="ARBA" id="ARBA00022989"/>
    </source>
</evidence>